<evidence type="ECO:0000256" key="1">
    <source>
        <dbReference type="ARBA" id="ARBA00010105"/>
    </source>
</evidence>
<name>A0A2V0NNL5_9CHLO</name>
<accession>A0A2V0NNL5</accession>
<protein>
    <submittedName>
        <fullName evidence="2">Metal-dependent hydrolase</fullName>
    </submittedName>
</protein>
<dbReference type="Pfam" id="PF03690">
    <property type="entry name" value="MYG1_exonuc"/>
    <property type="match status" value="1"/>
</dbReference>
<proteinExistence type="inferred from homology"/>
<keyword evidence="2" id="KW-0378">Hydrolase</keyword>
<dbReference type="FunCoup" id="A0A2V0NNL5">
    <property type="interactions" value="2240"/>
</dbReference>
<dbReference type="EMBL" id="BDRX01000008">
    <property type="protein sequence ID" value="GBF89168.1"/>
    <property type="molecule type" value="Genomic_DNA"/>
</dbReference>
<dbReference type="GO" id="GO:0005737">
    <property type="term" value="C:cytoplasm"/>
    <property type="evidence" value="ECO:0007669"/>
    <property type="project" value="TreeGrafter"/>
</dbReference>
<dbReference type="STRING" id="307507.A0A2V0NNL5"/>
<keyword evidence="3" id="KW-1185">Reference proteome</keyword>
<dbReference type="Proteomes" id="UP000247498">
    <property type="component" value="Unassembled WGS sequence"/>
</dbReference>
<organism evidence="2 3">
    <name type="scientific">Raphidocelis subcapitata</name>
    <dbReference type="NCBI Taxonomy" id="307507"/>
    <lineage>
        <taxon>Eukaryota</taxon>
        <taxon>Viridiplantae</taxon>
        <taxon>Chlorophyta</taxon>
        <taxon>core chlorophytes</taxon>
        <taxon>Chlorophyceae</taxon>
        <taxon>CS clade</taxon>
        <taxon>Sphaeropleales</taxon>
        <taxon>Selenastraceae</taxon>
        <taxon>Raphidocelis</taxon>
    </lineage>
</organism>
<dbReference type="InParanoid" id="A0A2V0NNL5"/>
<dbReference type="AlphaFoldDB" id="A0A2V0NNL5"/>
<gene>
    <name evidence="2" type="ORF">Rsub_01885</name>
</gene>
<sequence length="347" mass="37704">MAAAAAVAAADASAKRKKSVVGTHSGTFHCDEALGCYLLRQTPAFRDSEIVRSRDPAVLAGADVVLDVGGAYEPDALRFDHHQRGFVEVFGHGYATKLSSAGLVYKHYGRAIVAQRMALPEDHPDVTAVWLEIYKTFIEAVDGNDNGVNQYESDKPPRYVVNTTLPARVAALNPNWSDPYTDDSLYQGFLKAVELTGKEFEDALAYVSKYWLPAKSLVAEAVKGRKEVDPSGRIIKLSQGGVPWKQHLYALEGELGLGPDECVLFVLYEDEREKKWRIQAVSAAPGSFENRKSIGLPAWRGLRDDELSAACGVPGCVFIHASGFIGGNATYEGALQMARLSLAAPDE</sequence>
<dbReference type="GO" id="GO:0005634">
    <property type="term" value="C:nucleus"/>
    <property type="evidence" value="ECO:0007669"/>
    <property type="project" value="TreeGrafter"/>
</dbReference>
<reference evidence="2 3" key="1">
    <citation type="journal article" date="2018" name="Sci. Rep.">
        <title>Raphidocelis subcapitata (=Pseudokirchneriella subcapitata) provides an insight into genome evolution and environmental adaptations in the Sphaeropleales.</title>
        <authorList>
            <person name="Suzuki S."/>
            <person name="Yamaguchi H."/>
            <person name="Nakajima N."/>
            <person name="Kawachi M."/>
        </authorList>
    </citation>
    <scope>NUCLEOTIDE SEQUENCE [LARGE SCALE GENOMIC DNA]</scope>
    <source>
        <strain evidence="2 3">NIES-35</strain>
    </source>
</reference>
<comment type="caution">
    <text evidence="2">The sequence shown here is derived from an EMBL/GenBank/DDBJ whole genome shotgun (WGS) entry which is preliminary data.</text>
</comment>
<comment type="similarity">
    <text evidence="1">Belongs to the MYG1 family.</text>
</comment>
<dbReference type="GO" id="GO:0016787">
    <property type="term" value="F:hydrolase activity"/>
    <property type="evidence" value="ECO:0007669"/>
    <property type="project" value="UniProtKB-KW"/>
</dbReference>
<evidence type="ECO:0000313" key="2">
    <source>
        <dbReference type="EMBL" id="GBF89168.1"/>
    </source>
</evidence>
<dbReference type="InterPro" id="IPR003226">
    <property type="entry name" value="MYG1_exonuclease"/>
</dbReference>
<dbReference type="PANTHER" id="PTHR11215:SF1">
    <property type="entry name" value="MYG1 EXONUCLEASE"/>
    <property type="match status" value="1"/>
</dbReference>
<dbReference type="PANTHER" id="PTHR11215">
    <property type="entry name" value="METAL DEPENDENT HYDROLASE - RELATED"/>
    <property type="match status" value="1"/>
</dbReference>
<dbReference type="OrthoDB" id="10265310at2759"/>
<evidence type="ECO:0000313" key="3">
    <source>
        <dbReference type="Proteomes" id="UP000247498"/>
    </source>
</evidence>